<proteinExistence type="predicted"/>
<evidence type="ECO:0000313" key="1">
    <source>
        <dbReference type="EMBL" id="TKV99500.1"/>
    </source>
</evidence>
<organism evidence="1 2">
    <name type="scientific">Setaria viridis</name>
    <name type="common">Green bristlegrass</name>
    <name type="synonym">Setaria italica subsp. viridis</name>
    <dbReference type="NCBI Taxonomy" id="4556"/>
    <lineage>
        <taxon>Eukaryota</taxon>
        <taxon>Viridiplantae</taxon>
        <taxon>Streptophyta</taxon>
        <taxon>Embryophyta</taxon>
        <taxon>Tracheophyta</taxon>
        <taxon>Spermatophyta</taxon>
        <taxon>Magnoliopsida</taxon>
        <taxon>Liliopsida</taxon>
        <taxon>Poales</taxon>
        <taxon>Poaceae</taxon>
        <taxon>PACMAD clade</taxon>
        <taxon>Panicoideae</taxon>
        <taxon>Panicodae</taxon>
        <taxon>Paniceae</taxon>
        <taxon>Cenchrinae</taxon>
        <taxon>Setaria</taxon>
    </lineage>
</organism>
<name>A0A4U6TBS8_SETVI</name>
<protein>
    <submittedName>
        <fullName evidence="1">Uncharacterized protein</fullName>
    </submittedName>
</protein>
<sequence>MWHEQVSSQAYPHLYSFAKKKDISLQKAYLTHDLQELFHLPLPRQALSQLLLLATNLEGINFLDEKDIWTYIWSNGFFSASKAYHHLTGHRQVHQSCTSPTASTSCTRRQKTTV</sequence>
<reference evidence="1" key="1">
    <citation type="submission" date="2019-03" db="EMBL/GenBank/DDBJ databases">
        <title>WGS assembly of Setaria viridis.</title>
        <authorList>
            <person name="Huang P."/>
            <person name="Jenkins J."/>
            <person name="Grimwood J."/>
            <person name="Barry K."/>
            <person name="Healey A."/>
            <person name="Mamidi S."/>
            <person name="Sreedasyam A."/>
            <person name="Shu S."/>
            <person name="Feldman M."/>
            <person name="Wu J."/>
            <person name="Yu Y."/>
            <person name="Chen C."/>
            <person name="Johnson J."/>
            <person name="Rokhsar D."/>
            <person name="Baxter I."/>
            <person name="Schmutz J."/>
            <person name="Brutnell T."/>
            <person name="Kellogg E."/>
        </authorList>
    </citation>
    <scope>NUCLEOTIDE SEQUENCE [LARGE SCALE GENOMIC DNA]</scope>
</reference>
<dbReference type="Gramene" id="TKV99500">
    <property type="protein sequence ID" value="TKV99500"/>
    <property type="gene ID" value="SEVIR_8G048388v2"/>
</dbReference>
<keyword evidence="2" id="KW-1185">Reference proteome</keyword>
<evidence type="ECO:0000313" key="2">
    <source>
        <dbReference type="Proteomes" id="UP000298652"/>
    </source>
</evidence>
<dbReference type="AlphaFoldDB" id="A0A4U6TBS8"/>
<accession>A0A4U6TBS8</accession>
<dbReference type="EMBL" id="CM016559">
    <property type="protein sequence ID" value="TKV99500.1"/>
    <property type="molecule type" value="Genomic_DNA"/>
</dbReference>
<dbReference type="Proteomes" id="UP000298652">
    <property type="component" value="Chromosome 8"/>
</dbReference>
<gene>
    <name evidence="1" type="ORF">SEVIR_8G048388v2</name>
</gene>